<protein>
    <submittedName>
        <fullName evidence="2">Enhanced intracellular survival protein Eis</fullName>
        <ecNumber evidence="2">2.3.1.-</ecNumber>
    </submittedName>
</protein>
<organism evidence="2 3">
    <name type="scientific">Robertmurraya beringensis</name>
    <dbReference type="NCBI Taxonomy" id="641660"/>
    <lineage>
        <taxon>Bacteria</taxon>
        <taxon>Bacillati</taxon>
        <taxon>Bacillota</taxon>
        <taxon>Bacilli</taxon>
        <taxon>Bacillales</taxon>
        <taxon>Bacillaceae</taxon>
        <taxon>Robertmurraya</taxon>
    </lineage>
</organism>
<reference evidence="2 3" key="1">
    <citation type="submission" date="2024-09" db="EMBL/GenBank/DDBJ databases">
        <authorList>
            <person name="Sun Q."/>
            <person name="Mori K."/>
        </authorList>
    </citation>
    <scope>NUCLEOTIDE SEQUENCE [LARGE SCALE GENOMIC DNA]</scope>
    <source>
        <strain evidence="2 3">CGMCC 1.9126</strain>
    </source>
</reference>
<dbReference type="RefSeq" id="WP_377058296.1">
    <property type="nucleotide sequence ID" value="NZ_JBHLUU010000086.1"/>
</dbReference>
<dbReference type="Proteomes" id="UP001589738">
    <property type="component" value="Unassembled WGS sequence"/>
</dbReference>
<dbReference type="InterPro" id="IPR036527">
    <property type="entry name" value="SCP2_sterol-bd_dom_sf"/>
</dbReference>
<dbReference type="SUPFAM" id="SSF55729">
    <property type="entry name" value="Acyl-CoA N-acyltransferases (Nat)"/>
    <property type="match status" value="1"/>
</dbReference>
<dbReference type="PANTHER" id="PTHR37817:SF1">
    <property type="entry name" value="N-ACETYLTRANSFERASE EIS"/>
    <property type="match status" value="1"/>
</dbReference>
<dbReference type="InterPro" id="IPR000182">
    <property type="entry name" value="GNAT_dom"/>
</dbReference>
<gene>
    <name evidence="2" type="primary">eis</name>
    <name evidence="2" type="ORF">ACFFHF_12510</name>
</gene>
<sequence>MMEFVVLTENDYEEAMKLSMYAFQYKVSADDIPKRKQMLKSHDILAVKDGEKLVAKLHIIPFSIYINDNKFQMGGIAGVSTYPEYRRHGYVKQLITEALQHMNQKQQYISFLHPFDVQFYRRFGWELFADNKKVTIEKKDLDMLPSNQGEILRDIPKDERAQIERVYETYAASHSGMLVRTQKWWKDHVYSEDHLAAYVNDNGDYEGYLVYSVKNNEMEIIEIITCTHQAAIGLWNFICQHDSMIDKVVVTTSTHDLFPYYLKQPKQKTDVHPYFMARIVNVEGFLKSYSFESTGEKVFIHVNDEYCSWNIGSY</sequence>
<dbReference type="PROSITE" id="PS51186">
    <property type="entry name" value="GNAT"/>
    <property type="match status" value="1"/>
</dbReference>
<keyword evidence="2" id="KW-0012">Acyltransferase</keyword>
<evidence type="ECO:0000259" key="1">
    <source>
        <dbReference type="PROSITE" id="PS51186"/>
    </source>
</evidence>
<dbReference type="Pfam" id="PF17668">
    <property type="entry name" value="Acetyltransf_17"/>
    <property type="match status" value="1"/>
</dbReference>
<dbReference type="InterPro" id="IPR051554">
    <property type="entry name" value="Acetyltransferase_Eis"/>
</dbReference>
<feature type="domain" description="N-acetyltransferase" evidence="1">
    <location>
        <begin position="2"/>
        <end position="142"/>
    </location>
</feature>
<dbReference type="PANTHER" id="PTHR37817">
    <property type="entry name" value="N-ACETYLTRANSFERASE EIS"/>
    <property type="match status" value="1"/>
</dbReference>
<name>A0ABV6KRW4_9BACI</name>
<dbReference type="InterPro" id="IPR041380">
    <property type="entry name" value="Acetyltransf_17"/>
</dbReference>
<dbReference type="InterPro" id="IPR016181">
    <property type="entry name" value="Acyl_CoA_acyltransferase"/>
</dbReference>
<comment type="caution">
    <text evidence="2">The sequence shown here is derived from an EMBL/GenBank/DDBJ whole genome shotgun (WGS) entry which is preliminary data.</text>
</comment>
<dbReference type="CDD" id="cd04301">
    <property type="entry name" value="NAT_SF"/>
    <property type="match status" value="1"/>
</dbReference>
<dbReference type="EMBL" id="JBHLUU010000086">
    <property type="protein sequence ID" value="MFC0476058.1"/>
    <property type="molecule type" value="Genomic_DNA"/>
</dbReference>
<keyword evidence="3" id="KW-1185">Reference proteome</keyword>
<proteinExistence type="predicted"/>
<accession>A0ABV6KRW4</accession>
<dbReference type="Gene3D" id="3.40.630.30">
    <property type="match status" value="2"/>
</dbReference>
<dbReference type="Pfam" id="PF13527">
    <property type="entry name" value="Acetyltransf_9"/>
    <property type="match status" value="1"/>
</dbReference>
<dbReference type="Gene3D" id="3.30.1050.10">
    <property type="entry name" value="SCP2 sterol-binding domain"/>
    <property type="match status" value="1"/>
</dbReference>
<evidence type="ECO:0000313" key="2">
    <source>
        <dbReference type="EMBL" id="MFC0476058.1"/>
    </source>
</evidence>
<dbReference type="EC" id="2.3.1.-" evidence="2"/>
<keyword evidence="2" id="KW-0808">Transferase</keyword>
<evidence type="ECO:0000313" key="3">
    <source>
        <dbReference type="Proteomes" id="UP001589738"/>
    </source>
</evidence>
<dbReference type="GO" id="GO:0016746">
    <property type="term" value="F:acyltransferase activity"/>
    <property type="evidence" value="ECO:0007669"/>
    <property type="project" value="UniProtKB-KW"/>
</dbReference>